<comment type="caution">
    <text evidence="2">The sequence shown here is derived from an EMBL/GenBank/DDBJ whole genome shotgun (WGS) entry which is preliminary data.</text>
</comment>
<evidence type="ECO:0000313" key="3">
    <source>
        <dbReference type="Proteomes" id="UP000004016"/>
    </source>
</evidence>
<dbReference type="AlphaFoldDB" id="A6BEQ4"/>
<protein>
    <submittedName>
        <fullName evidence="2">Uncharacterized protein</fullName>
    </submittedName>
</protein>
<accession>A6BEQ4</accession>
<organism evidence="2 3">
    <name type="scientific">Dorea longicatena DSM 13814</name>
    <dbReference type="NCBI Taxonomy" id="411462"/>
    <lineage>
        <taxon>Bacteria</taxon>
        <taxon>Bacillati</taxon>
        <taxon>Bacillota</taxon>
        <taxon>Clostridia</taxon>
        <taxon>Lachnospirales</taxon>
        <taxon>Lachnospiraceae</taxon>
        <taxon>Dorea</taxon>
    </lineage>
</organism>
<reference evidence="2 3" key="2">
    <citation type="submission" date="2007-04" db="EMBL/GenBank/DDBJ databases">
        <title>Draft genome sequence of Dorea longicatena (DSM 13814).</title>
        <authorList>
            <person name="Sudarsanam P."/>
            <person name="Ley R."/>
            <person name="Guruge J."/>
            <person name="Turnbaugh P.J."/>
            <person name="Mahowald M."/>
            <person name="Liep D."/>
            <person name="Gordon J."/>
        </authorList>
    </citation>
    <scope>NUCLEOTIDE SEQUENCE [LARGE SCALE GENOMIC DNA]</scope>
    <source>
        <strain evidence="2 3">DSM 13814</strain>
    </source>
</reference>
<reference evidence="2 3" key="1">
    <citation type="submission" date="2007-03" db="EMBL/GenBank/DDBJ databases">
        <authorList>
            <person name="Fulton L."/>
            <person name="Clifton S."/>
            <person name="Fulton B."/>
            <person name="Xu J."/>
            <person name="Minx P."/>
            <person name="Pepin K.H."/>
            <person name="Johnson M."/>
            <person name="Thiruvilangam P."/>
            <person name="Bhonagiri V."/>
            <person name="Nash W.E."/>
            <person name="Mardis E.R."/>
            <person name="Wilson R.K."/>
        </authorList>
    </citation>
    <scope>NUCLEOTIDE SEQUENCE [LARGE SCALE GENOMIC DNA]</scope>
    <source>
        <strain evidence="2 3">DSM 13814</strain>
    </source>
</reference>
<evidence type="ECO:0000313" key="2">
    <source>
        <dbReference type="EMBL" id="EDM64093.1"/>
    </source>
</evidence>
<dbReference type="Proteomes" id="UP000004016">
    <property type="component" value="Unassembled WGS sequence"/>
</dbReference>
<dbReference type="EMBL" id="AAXB02000002">
    <property type="protein sequence ID" value="EDM64093.1"/>
    <property type="molecule type" value="Genomic_DNA"/>
</dbReference>
<dbReference type="eggNOG" id="ENOG503342S">
    <property type="taxonomic scope" value="Bacteria"/>
</dbReference>
<sequence length="322" mass="35108">MIMEIVSGRVGRPHVTSQQFRQIIEGIVGDGSCILPSGENLEPELVSNNSLKIRSGMMCHHGNVSSVKIGTYDEVELTNGSQGMKRIDLVVNRYTRNEEDNTEKNEWIVIMGTPAESNPTVPEYTKGNLQEGDLVDDCPAFEVHFDGINITEVTKMLEIAQTNKDLSNKLTELNDKINNRKNNVLIGKWGKSWNLSTTPKNIGSSKPIVDDACYKTTTGANATVTIKQSGLYCVTMYAQGSANQGASACIQAQVIANRTIVDDNYVLFGAQYSYNGFAANVNMSRIIYLENGTVLSPQIRKSDASGAAATTGSSYMEMVKLA</sequence>
<keyword evidence="1" id="KW-0175">Coiled coil</keyword>
<name>A6BEQ4_9FIRM</name>
<evidence type="ECO:0000256" key="1">
    <source>
        <dbReference type="SAM" id="Coils"/>
    </source>
</evidence>
<gene>
    <name evidence="2" type="ORF">DORLON_00774</name>
</gene>
<dbReference type="HOGENOM" id="CLU_862585_0_0_9"/>
<proteinExistence type="predicted"/>
<feature type="coiled-coil region" evidence="1">
    <location>
        <begin position="156"/>
        <end position="183"/>
    </location>
</feature>